<dbReference type="FunFam" id="3.40.309.10:FF:000012">
    <property type="entry name" value="Betaine aldehyde dehydrogenase"/>
    <property type="match status" value="1"/>
</dbReference>
<sequence length="502" mass="53488">MDAIADQRARLNKAAADFVAKPKKLLIDGEWVDAKSGKTFSTVDPATGLEITRLAEGDAADVDVAARAARRAFEEGEWPRLRPRDRQRLLLKLADLVEAHADELAEIEALDNGKPVTYARFVDVNMAVDFLRYMAGWATKIEGTTLDLSTGFTPDDQFFAYVRKEAVGVVGQIIPWNFPLVMAAWKLGPALATGCTVLLKPAEQTSLSALRLGELVMEAGFPKGVVNIITGFGGTAGAAIVEHPEVDKIAFTGSTAVGKLIGMAAMKTMKRVSLELGGKSPVVVMADANLETAIPGAAMAVFFNMGQVCTAGSRLFVERKVFDQVTEGVAEVAKSMKIGAGLDPASQLGPLVSAVQRDRVMAYIQSGLAEGGRALTGGQVIGGAGCFVEPTVFVDVNSSMKVVREEIFGPVVVAQPIDDIANIPAMANDTIYGLGASIWSNNLSFVHRLVPKIKAGTVWVNCHNFLDPALPFGGYKQSGVGREMGRAVLDLYTESKSVLMQI</sequence>
<organism evidence="7 8">
    <name type="scientific">Govanella unica</name>
    <dbReference type="NCBI Taxonomy" id="2975056"/>
    <lineage>
        <taxon>Bacteria</taxon>
        <taxon>Pseudomonadati</taxon>
        <taxon>Pseudomonadota</taxon>
        <taxon>Alphaproteobacteria</taxon>
        <taxon>Emcibacterales</taxon>
        <taxon>Govanellaceae</taxon>
        <taxon>Govanella</taxon>
    </lineage>
</organism>
<protein>
    <submittedName>
        <fullName evidence="7">Aldehyde dehydrogenase family protein</fullName>
    </submittedName>
</protein>
<dbReference type="InterPro" id="IPR016163">
    <property type="entry name" value="Ald_DH_C"/>
</dbReference>
<evidence type="ECO:0000256" key="5">
    <source>
        <dbReference type="RuleBase" id="RU003345"/>
    </source>
</evidence>
<dbReference type="Gene3D" id="3.40.309.10">
    <property type="entry name" value="Aldehyde Dehydrogenase, Chain A, domain 2"/>
    <property type="match status" value="1"/>
</dbReference>
<evidence type="ECO:0000256" key="4">
    <source>
        <dbReference type="PROSITE-ProRule" id="PRU10007"/>
    </source>
</evidence>
<reference evidence="7" key="2">
    <citation type="journal article" date="2023" name="Syst. Appl. Microbiol.">
        <title>Govania unica gen. nov., sp. nov., a rare biosphere bacterium that represents a novel family in the class Alphaproteobacteria.</title>
        <authorList>
            <person name="Vandamme P."/>
            <person name="Peeters C."/>
            <person name="Hettiarachchi A."/>
            <person name="Cnockaert M."/>
            <person name="Carlier A."/>
        </authorList>
    </citation>
    <scope>NUCLEOTIDE SEQUENCE</scope>
    <source>
        <strain evidence="7">LMG 31809</strain>
    </source>
</reference>
<dbReference type="InterPro" id="IPR016162">
    <property type="entry name" value="Ald_DH_N"/>
</dbReference>
<dbReference type="EMBL" id="JANWOI010000001">
    <property type="protein sequence ID" value="MDA5192583.1"/>
    <property type="molecule type" value="Genomic_DNA"/>
</dbReference>
<dbReference type="InterPro" id="IPR015590">
    <property type="entry name" value="Aldehyde_DH_dom"/>
</dbReference>
<keyword evidence="3" id="KW-0520">NAD</keyword>
<dbReference type="RefSeq" id="WP_274942288.1">
    <property type="nucleotide sequence ID" value="NZ_JANWOI010000001.1"/>
</dbReference>
<dbReference type="Gene3D" id="3.40.605.10">
    <property type="entry name" value="Aldehyde Dehydrogenase, Chain A, domain 1"/>
    <property type="match status" value="1"/>
</dbReference>
<comment type="caution">
    <text evidence="7">The sequence shown here is derived from an EMBL/GenBank/DDBJ whole genome shotgun (WGS) entry which is preliminary data.</text>
</comment>
<dbReference type="InterPro" id="IPR029510">
    <property type="entry name" value="Ald_DH_CS_GLU"/>
</dbReference>
<feature type="active site" evidence="4">
    <location>
        <position position="275"/>
    </location>
</feature>
<dbReference type="GO" id="GO:0016620">
    <property type="term" value="F:oxidoreductase activity, acting on the aldehyde or oxo group of donors, NAD or NADP as acceptor"/>
    <property type="evidence" value="ECO:0007669"/>
    <property type="project" value="InterPro"/>
</dbReference>
<proteinExistence type="inferred from homology"/>
<comment type="similarity">
    <text evidence="1 5">Belongs to the aldehyde dehydrogenase family.</text>
</comment>
<accession>A0A9X3TVJ6</accession>
<gene>
    <name evidence="7" type="ORF">NYP16_01240</name>
</gene>
<dbReference type="PROSITE" id="PS00070">
    <property type="entry name" value="ALDEHYDE_DEHYDR_CYS"/>
    <property type="match status" value="1"/>
</dbReference>
<evidence type="ECO:0000313" key="8">
    <source>
        <dbReference type="Proteomes" id="UP001141619"/>
    </source>
</evidence>
<feature type="domain" description="Aldehyde dehydrogenase" evidence="6">
    <location>
        <begin position="31"/>
        <end position="498"/>
    </location>
</feature>
<dbReference type="PROSITE" id="PS00687">
    <property type="entry name" value="ALDEHYDE_DEHYDR_GLU"/>
    <property type="match status" value="1"/>
</dbReference>
<dbReference type="FunFam" id="3.40.605.10:FF:000011">
    <property type="entry name" value="ALD5p Mitochondrial aldehyde dehydrogenase"/>
    <property type="match status" value="1"/>
</dbReference>
<dbReference type="InterPro" id="IPR016161">
    <property type="entry name" value="Ald_DH/histidinol_DH"/>
</dbReference>
<dbReference type="Pfam" id="PF00171">
    <property type="entry name" value="Aldedh"/>
    <property type="match status" value="1"/>
</dbReference>
<dbReference type="InterPro" id="IPR016160">
    <property type="entry name" value="Ald_DH_CS_CYS"/>
</dbReference>
<keyword evidence="8" id="KW-1185">Reference proteome</keyword>
<keyword evidence="2 5" id="KW-0560">Oxidoreductase</keyword>
<evidence type="ECO:0000256" key="1">
    <source>
        <dbReference type="ARBA" id="ARBA00009986"/>
    </source>
</evidence>
<evidence type="ECO:0000256" key="3">
    <source>
        <dbReference type="ARBA" id="ARBA00023027"/>
    </source>
</evidence>
<dbReference type="PANTHER" id="PTHR11699">
    <property type="entry name" value="ALDEHYDE DEHYDROGENASE-RELATED"/>
    <property type="match status" value="1"/>
</dbReference>
<evidence type="ECO:0000259" key="6">
    <source>
        <dbReference type="Pfam" id="PF00171"/>
    </source>
</evidence>
<dbReference type="SUPFAM" id="SSF53720">
    <property type="entry name" value="ALDH-like"/>
    <property type="match status" value="1"/>
</dbReference>
<evidence type="ECO:0000313" key="7">
    <source>
        <dbReference type="EMBL" id="MDA5192583.1"/>
    </source>
</evidence>
<dbReference type="AlphaFoldDB" id="A0A9X3TVJ6"/>
<dbReference type="Proteomes" id="UP001141619">
    <property type="component" value="Unassembled WGS sequence"/>
</dbReference>
<name>A0A9X3TVJ6_9PROT</name>
<reference evidence="7" key="1">
    <citation type="submission" date="2022-08" db="EMBL/GenBank/DDBJ databases">
        <authorList>
            <person name="Vandamme P."/>
            <person name="Hettiarachchi A."/>
            <person name="Peeters C."/>
            <person name="Cnockaert M."/>
            <person name="Carlier A."/>
        </authorList>
    </citation>
    <scope>NUCLEOTIDE SEQUENCE</scope>
    <source>
        <strain evidence="7">LMG 31809</strain>
    </source>
</reference>
<evidence type="ECO:0000256" key="2">
    <source>
        <dbReference type="ARBA" id="ARBA00023002"/>
    </source>
</evidence>